<dbReference type="PANTHER" id="PTHR24040">
    <property type="entry name" value="LAMININ G-LIKE DOMAIN-CONTAINING PROTEIN"/>
    <property type="match status" value="1"/>
</dbReference>
<evidence type="ECO:0000256" key="1">
    <source>
        <dbReference type="ARBA" id="ARBA00004613"/>
    </source>
</evidence>
<evidence type="ECO:0000256" key="4">
    <source>
        <dbReference type="ARBA" id="ARBA00022729"/>
    </source>
</evidence>
<evidence type="ECO:0000256" key="6">
    <source>
        <dbReference type="ARBA" id="ARBA00022837"/>
    </source>
</evidence>
<keyword evidence="7" id="KW-1015">Disulfide bond</keyword>
<dbReference type="PROSITE" id="PS00010">
    <property type="entry name" value="ASX_HYDROXYL"/>
    <property type="match status" value="1"/>
</dbReference>
<reference evidence="9" key="1">
    <citation type="submission" date="2020-04" db="EMBL/GenBank/DDBJ databases">
        <authorList>
            <person name="Alioto T."/>
            <person name="Alioto T."/>
            <person name="Gomez Garrido J."/>
        </authorList>
    </citation>
    <scope>NUCLEOTIDE SEQUENCE</scope>
    <source>
        <strain evidence="9">A484AB</strain>
    </source>
</reference>
<dbReference type="GO" id="GO:0005576">
    <property type="term" value="C:extracellular region"/>
    <property type="evidence" value="ECO:0007669"/>
    <property type="project" value="UniProtKB-SubCell"/>
</dbReference>
<dbReference type="GO" id="GO:0005509">
    <property type="term" value="F:calcium ion binding"/>
    <property type="evidence" value="ECO:0007669"/>
    <property type="project" value="InterPro"/>
</dbReference>
<dbReference type="InterPro" id="IPR001881">
    <property type="entry name" value="EGF-like_Ca-bd_dom"/>
</dbReference>
<dbReference type="OrthoDB" id="10045365at2759"/>
<keyword evidence="2" id="KW-0964">Secreted</keyword>
<dbReference type="EMBL" id="CACRXK020005666">
    <property type="protein sequence ID" value="CAB4006985.1"/>
    <property type="molecule type" value="Genomic_DNA"/>
</dbReference>
<evidence type="ECO:0000256" key="3">
    <source>
        <dbReference type="ARBA" id="ARBA00022536"/>
    </source>
</evidence>
<dbReference type="SMART" id="SM00181">
    <property type="entry name" value="EGF"/>
    <property type="match status" value="2"/>
</dbReference>
<organism evidence="9 10">
    <name type="scientific">Paramuricea clavata</name>
    <name type="common">Red gorgonian</name>
    <name type="synonym">Violescent sea-whip</name>
    <dbReference type="NCBI Taxonomy" id="317549"/>
    <lineage>
        <taxon>Eukaryota</taxon>
        <taxon>Metazoa</taxon>
        <taxon>Cnidaria</taxon>
        <taxon>Anthozoa</taxon>
        <taxon>Octocorallia</taxon>
        <taxon>Malacalcyonacea</taxon>
        <taxon>Plexauridae</taxon>
        <taxon>Paramuricea</taxon>
    </lineage>
</organism>
<dbReference type="InterPro" id="IPR018097">
    <property type="entry name" value="EGF_Ca-bd_CS"/>
</dbReference>
<keyword evidence="8" id="KW-0325">Glycoprotein</keyword>
<dbReference type="PANTHER" id="PTHR24040:SF16">
    <property type="entry name" value="FIBRILLIN-2-LIKE PROTEIN"/>
    <property type="match status" value="1"/>
</dbReference>
<dbReference type="InterPro" id="IPR000152">
    <property type="entry name" value="EGF-type_Asp/Asn_hydroxyl_site"/>
</dbReference>
<evidence type="ECO:0000256" key="2">
    <source>
        <dbReference type="ARBA" id="ARBA00022525"/>
    </source>
</evidence>
<dbReference type="PROSITE" id="PS01187">
    <property type="entry name" value="EGF_CA"/>
    <property type="match status" value="1"/>
</dbReference>
<dbReference type="SUPFAM" id="SSF57196">
    <property type="entry name" value="EGF/Laminin"/>
    <property type="match status" value="2"/>
</dbReference>
<dbReference type="Proteomes" id="UP001152795">
    <property type="component" value="Unassembled WGS sequence"/>
</dbReference>
<dbReference type="InterPro" id="IPR051145">
    <property type="entry name" value="GAS-SHBG-PROS"/>
</dbReference>
<evidence type="ECO:0000256" key="8">
    <source>
        <dbReference type="ARBA" id="ARBA00023180"/>
    </source>
</evidence>
<evidence type="ECO:0000256" key="7">
    <source>
        <dbReference type="ARBA" id="ARBA00023157"/>
    </source>
</evidence>
<dbReference type="FunFam" id="2.10.25.10:FF:000008">
    <property type="entry name" value="Signal peptide, CUB domain, EGF-like 2"/>
    <property type="match status" value="1"/>
</dbReference>
<proteinExistence type="predicted"/>
<dbReference type="FunFam" id="2.10.25.10:FF:000017">
    <property type="entry name" value="latent-transforming growth factor beta-binding protein 4 isoform X1"/>
    <property type="match status" value="1"/>
</dbReference>
<keyword evidence="6" id="KW-0106">Calcium</keyword>
<protein>
    <submittedName>
        <fullName evidence="9">Signal peptide, CUB and EGF-like domain-containing 1</fullName>
    </submittedName>
</protein>
<dbReference type="Pfam" id="PF07645">
    <property type="entry name" value="EGF_CA"/>
    <property type="match status" value="1"/>
</dbReference>
<comment type="caution">
    <text evidence="9">The sequence shown here is derived from an EMBL/GenBank/DDBJ whole genome shotgun (WGS) entry which is preliminary data.</text>
</comment>
<dbReference type="InterPro" id="IPR049883">
    <property type="entry name" value="NOTCH1_EGF-like"/>
</dbReference>
<evidence type="ECO:0000313" key="10">
    <source>
        <dbReference type="Proteomes" id="UP001152795"/>
    </source>
</evidence>
<name>A0A7D9IJT2_PARCT</name>
<evidence type="ECO:0000256" key="5">
    <source>
        <dbReference type="ARBA" id="ARBA00022737"/>
    </source>
</evidence>
<keyword evidence="4" id="KW-0732">Signal</keyword>
<accession>A0A7D9IJT2</accession>
<comment type="subcellular location">
    <subcellularLocation>
        <location evidence="1">Secreted</location>
    </subcellularLocation>
</comment>
<dbReference type="Pfam" id="PF14670">
    <property type="entry name" value="FXa_inhibition"/>
    <property type="match status" value="1"/>
</dbReference>
<sequence length="81" mass="8629">MNECLLNNGGCEQTCRNVPGSCQCGCHSGYRLSNDMKTCQDIDECTDFPTICGHNCTNTPGGYKCTCPPGTRSIDNGGLCL</sequence>
<keyword evidence="10" id="KW-1185">Reference proteome</keyword>
<dbReference type="InterPro" id="IPR000742">
    <property type="entry name" value="EGF"/>
</dbReference>
<dbReference type="SMART" id="SM00179">
    <property type="entry name" value="EGF_CA"/>
    <property type="match status" value="2"/>
</dbReference>
<keyword evidence="5" id="KW-0677">Repeat</keyword>
<dbReference type="AlphaFoldDB" id="A0A7D9IJT2"/>
<evidence type="ECO:0000313" key="9">
    <source>
        <dbReference type="EMBL" id="CAB4006985.1"/>
    </source>
</evidence>
<dbReference type="Gene3D" id="2.10.25.10">
    <property type="entry name" value="Laminin"/>
    <property type="match status" value="2"/>
</dbReference>
<gene>
    <name evidence="9" type="ORF">PACLA_8A009211</name>
</gene>
<keyword evidence="3" id="KW-0245">EGF-like domain</keyword>